<comment type="caution">
    <text evidence="1">The sequence shown here is derived from an EMBL/GenBank/DDBJ whole genome shotgun (WGS) entry which is preliminary data.</text>
</comment>
<evidence type="ECO:0000313" key="2">
    <source>
        <dbReference type="Proteomes" id="UP001152795"/>
    </source>
</evidence>
<name>A0A6S7JGA5_PARCT</name>
<dbReference type="Proteomes" id="UP001152795">
    <property type="component" value="Unassembled WGS sequence"/>
</dbReference>
<dbReference type="AlphaFoldDB" id="A0A6S7JGA5"/>
<organism evidence="1 2">
    <name type="scientific">Paramuricea clavata</name>
    <name type="common">Red gorgonian</name>
    <name type="synonym">Violescent sea-whip</name>
    <dbReference type="NCBI Taxonomy" id="317549"/>
    <lineage>
        <taxon>Eukaryota</taxon>
        <taxon>Metazoa</taxon>
        <taxon>Cnidaria</taxon>
        <taxon>Anthozoa</taxon>
        <taxon>Octocorallia</taxon>
        <taxon>Malacalcyonacea</taxon>
        <taxon>Plexauridae</taxon>
        <taxon>Paramuricea</taxon>
    </lineage>
</organism>
<dbReference type="EMBL" id="CACRXK020008850">
    <property type="protein sequence ID" value="CAB4015802.1"/>
    <property type="molecule type" value="Genomic_DNA"/>
</dbReference>
<dbReference type="OrthoDB" id="6141491at2759"/>
<reference evidence="1" key="1">
    <citation type="submission" date="2020-04" db="EMBL/GenBank/DDBJ databases">
        <authorList>
            <person name="Alioto T."/>
            <person name="Alioto T."/>
            <person name="Gomez Garrido J."/>
        </authorList>
    </citation>
    <scope>NUCLEOTIDE SEQUENCE</scope>
    <source>
        <strain evidence="1">A484AB</strain>
    </source>
</reference>
<gene>
    <name evidence="1" type="ORF">PACLA_8A050458</name>
</gene>
<evidence type="ECO:0000313" key="1">
    <source>
        <dbReference type="EMBL" id="CAB4015802.1"/>
    </source>
</evidence>
<protein>
    <submittedName>
        <fullName evidence="1">Uncharacterized protein</fullName>
    </submittedName>
</protein>
<proteinExistence type="predicted"/>
<accession>A0A6S7JGA5</accession>
<keyword evidence="2" id="KW-1185">Reference proteome</keyword>
<sequence length="174" mass="20603">MARMKPHLRNRISRDRLDSLLRISEEGPSVKDYDPTAAIEQWYGQRNEGSDSEATLIRRNGRRNSRCRTHHADMPIFWIKSRQKELHNNVEKSSPTGTTRCLKNGDDNIFWQHWKDAYLWDQACNSCPLHEKLKEEHFQLTPSSRMRNSLAEDVLDKKMLYLMKAYNPAFHFDK</sequence>